<dbReference type="CDD" id="cd03443">
    <property type="entry name" value="PaaI_thioesterase"/>
    <property type="match status" value="1"/>
</dbReference>
<dbReference type="GO" id="GO:0047617">
    <property type="term" value="F:fatty acyl-CoA hydrolase activity"/>
    <property type="evidence" value="ECO:0007669"/>
    <property type="project" value="InterPro"/>
</dbReference>
<dbReference type="Proteomes" id="UP000734854">
    <property type="component" value="Unassembled WGS sequence"/>
</dbReference>
<reference evidence="2 3" key="1">
    <citation type="submission" date="2020-08" db="EMBL/GenBank/DDBJ databases">
        <title>Plant Genome Project.</title>
        <authorList>
            <person name="Zhang R.-G."/>
        </authorList>
    </citation>
    <scope>NUCLEOTIDE SEQUENCE [LARGE SCALE GENOMIC DNA]</scope>
    <source>
        <tissue evidence="2">Rhizome</tissue>
    </source>
</reference>
<evidence type="ECO:0000259" key="1">
    <source>
        <dbReference type="Pfam" id="PF03061"/>
    </source>
</evidence>
<accession>A0A8J5EZS1</accession>
<evidence type="ECO:0000313" key="2">
    <source>
        <dbReference type="EMBL" id="KAG6477855.1"/>
    </source>
</evidence>
<organism evidence="2 3">
    <name type="scientific">Zingiber officinale</name>
    <name type="common">Ginger</name>
    <name type="synonym">Amomum zingiber</name>
    <dbReference type="NCBI Taxonomy" id="94328"/>
    <lineage>
        <taxon>Eukaryota</taxon>
        <taxon>Viridiplantae</taxon>
        <taxon>Streptophyta</taxon>
        <taxon>Embryophyta</taxon>
        <taxon>Tracheophyta</taxon>
        <taxon>Spermatophyta</taxon>
        <taxon>Magnoliopsida</taxon>
        <taxon>Liliopsida</taxon>
        <taxon>Zingiberales</taxon>
        <taxon>Zingiberaceae</taxon>
        <taxon>Zingiber</taxon>
    </lineage>
</organism>
<dbReference type="OrthoDB" id="46529at2759"/>
<dbReference type="EMBL" id="JACMSC010000017">
    <property type="protein sequence ID" value="KAG6477855.1"/>
    <property type="molecule type" value="Genomic_DNA"/>
</dbReference>
<feature type="domain" description="Thioesterase" evidence="1">
    <location>
        <begin position="71"/>
        <end position="144"/>
    </location>
</feature>
<name>A0A8J5EZS1_ZINOF</name>
<gene>
    <name evidence="2" type="ORF">ZIOFF_061287</name>
</gene>
<protein>
    <recommendedName>
        <fullName evidence="1">Thioesterase domain-containing protein</fullName>
    </recommendedName>
</protein>
<dbReference type="Pfam" id="PF03061">
    <property type="entry name" value="4HBT"/>
    <property type="match status" value="1"/>
</dbReference>
<dbReference type="PANTHER" id="PTHR21660">
    <property type="entry name" value="THIOESTERASE SUPERFAMILY MEMBER-RELATED"/>
    <property type="match status" value="1"/>
</dbReference>
<keyword evidence="3" id="KW-1185">Reference proteome</keyword>
<dbReference type="PANTHER" id="PTHR21660:SF12">
    <property type="entry name" value="OS07G0462700 PROTEIN"/>
    <property type="match status" value="1"/>
</dbReference>
<dbReference type="InterPro" id="IPR006683">
    <property type="entry name" value="Thioestr_dom"/>
</dbReference>
<sequence>MPTPPENRQKLDPMDAKLRLFPQNSHEIPGFAQKKGFYSDLHRSILKVDRVERGRVICSLTVDSAVANKYKTLHGGAVASVAEMVSLACAKTVAGDKDFFLGELTTAYLSSASLNEVITVDAFILRQGRSVVVTSVNFSTKTTGKLLYTSRSTFYIMPVASL</sequence>
<dbReference type="AlphaFoldDB" id="A0A8J5EZS1"/>
<comment type="caution">
    <text evidence="2">The sequence shown here is derived from an EMBL/GenBank/DDBJ whole genome shotgun (WGS) entry which is preliminary data.</text>
</comment>
<proteinExistence type="predicted"/>
<evidence type="ECO:0000313" key="3">
    <source>
        <dbReference type="Proteomes" id="UP000734854"/>
    </source>
</evidence>
<dbReference type="InterPro" id="IPR039298">
    <property type="entry name" value="ACOT13"/>
</dbReference>